<organism evidence="1">
    <name type="scientific">Oikopleura dioica</name>
    <name type="common">Tunicate</name>
    <dbReference type="NCBI Taxonomy" id="34765"/>
    <lineage>
        <taxon>Eukaryota</taxon>
        <taxon>Metazoa</taxon>
        <taxon>Chordata</taxon>
        <taxon>Tunicata</taxon>
        <taxon>Appendicularia</taxon>
        <taxon>Copelata</taxon>
        <taxon>Oikopleuridae</taxon>
        <taxon>Oikopleura</taxon>
    </lineage>
</organism>
<sequence>MSHGDEKHITKLLADQVKKQEHDRKAQAAHVPISKAEYLASKRLDNPETYKLRVEVDHLRDDQRAAEEVINQDIIPKLQAKRAQLKRCREIEAESDSEKWTDEDASFYQKDTPEELKRAIAALEQEKLAKYSYKSSIAKFIKAQEDKIFELEHTDTANLTTQATKDPVTGEDQYVKNCD</sequence>
<reference evidence="1" key="1">
    <citation type="journal article" date="2010" name="Science">
        <title>Plasticity of animal genome architecture unmasked by rapid evolution of a pelagic tunicate.</title>
        <authorList>
            <person name="Denoeud F."/>
            <person name="Henriet S."/>
            <person name="Mungpakdee S."/>
            <person name="Aury J.M."/>
            <person name="Da Silva C."/>
            <person name="Brinkmann H."/>
            <person name="Mikhaleva J."/>
            <person name="Olsen L.C."/>
            <person name="Jubin C."/>
            <person name="Canestro C."/>
            <person name="Bouquet J.M."/>
            <person name="Danks G."/>
            <person name="Poulain J."/>
            <person name="Campsteijn C."/>
            <person name="Adamski M."/>
            <person name="Cross I."/>
            <person name="Yadetie F."/>
            <person name="Muffato M."/>
            <person name="Louis A."/>
            <person name="Butcher S."/>
            <person name="Tsagkogeorga G."/>
            <person name="Konrad A."/>
            <person name="Singh S."/>
            <person name="Jensen M.F."/>
            <person name="Cong E.H."/>
            <person name="Eikeseth-Otteraa H."/>
            <person name="Noel B."/>
            <person name="Anthouard V."/>
            <person name="Porcel B.M."/>
            <person name="Kachouri-Lafond R."/>
            <person name="Nishino A."/>
            <person name="Ugolini M."/>
            <person name="Chourrout P."/>
            <person name="Nishida H."/>
            <person name="Aasland R."/>
            <person name="Huzurbazar S."/>
            <person name="Westhof E."/>
            <person name="Delsuc F."/>
            <person name="Lehrach H."/>
            <person name="Reinhardt R."/>
            <person name="Weissenbach J."/>
            <person name="Roy S.W."/>
            <person name="Artiguenave F."/>
            <person name="Postlethwait J.H."/>
            <person name="Manak J.R."/>
            <person name="Thompson E.M."/>
            <person name="Jaillon O."/>
            <person name="Du Pasquier L."/>
            <person name="Boudinot P."/>
            <person name="Liberles D.A."/>
            <person name="Volff J.N."/>
            <person name="Philippe H."/>
            <person name="Lenhard B."/>
            <person name="Roest Crollius H."/>
            <person name="Wincker P."/>
            <person name="Chourrout D."/>
        </authorList>
    </citation>
    <scope>NUCLEOTIDE SEQUENCE [LARGE SCALE GENOMIC DNA]</scope>
</reference>
<dbReference type="InParanoid" id="E4XTT3"/>
<accession>E4XTT3</accession>
<gene>
    <name evidence="1" type="ORF">GSOID_T00003891001</name>
</gene>
<dbReference type="EMBL" id="FN653163">
    <property type="protein sequence ID" value="CBY13145.1"/>
    <property type="molecule type" value="Genomic_DNA"/>
</dbReference>
<name>E4XTT3_OIKDI</name>
<evidence type="ECO:0000313" key="2">
    <source>
        <dbReference type="Proteomes" id="UP000001307"/>
    </source>
</evidence>
<keyword evidence="2" id="KW-1185">Reference proteome</keyword>
<dbReference type="Proteomes" id="UP000001307">
    <property type="component" value="Unassembled WGS sequence"/>
</dbReference>
<protein>
    <submittedName>
        <fullName evidence="1">Uncharacterized protein</fullName>
    </submittedName>
</protein>
<proteinExistence type="predicted"/>
<evidence type="ECO:0000313" key="1">
    <source>
        <dbReference type="EMBL" id="CBY13145.1"/>
    </source>
</evidence>
<dbReference type="AlphaFoldDB" id="E4XTT3"/>